<keyword evidence="5" id="KW-0862">Zinc</keyword>
<gene>
    <name evidence="17" type="ORF">chiPu_0009640</name>
</gene>
<evidence type="ECO:0000256" key="10">
    <source>
        <dbReference type="ARBA" id="ARBA00023163"/>
    </source>
</evidence>
<feature type="coiled-coil region" evidence="13">
    <location>
        <begin position="14"/>
        <end position="41"/>
    </location>
</feature>
<dbReference type="OMA" id="CWIEVQI"/>
<evidence type="ECO:0000256" key="2">
    <source>
        <dbReference type="ARBA" id="ARBA00022490"/>
    </source>
</evidence>
<sequence length="642" mass="70773">MCHRQGGESETFAKRAIESLVKKLKEKKDELDSLITAITTNGAHPSKCVTIQRTLDGRLQVAGRKGFPHVIYARLWRWPDLHKNELKHVKYCQYAFDLKCDSVCVNPYHYERVVSPGIDLSGLTLQSSVPAPSNLLVKDEFVNEYGQVEGQQSLLNSEGHSLQTIQHPPSTRQPAETYSGPALLTPAEPSTPSTTNFPSIPVATTSQPSNMLLVNHSDGLVQIASGPQQATQQNGFPTQPATYHHNTMAESNLVTIEDDDEDDDYGEPQEIIHPGFPGDDPDNGPNRWRSSTWVPEETLFKIEECHNAMLIDGFQRIEEGIHGLRQDMNEHMENLCGSIDSLRTPLQLIGQTLQGLLLHLRANQMDSGTSQSEGTMEPGPSNISSETELDQRTVHNELAYQPPISNHPVPEYWCSIAYFEMDVQVGETFKVPSSCPVVTVDGYVDPSGGDRFCLGQLSNVHRTEAIERARLHIGKGVQLECKGEGDVWVRCLSDHAVFVQSYYLDREAGRAPGDAVHKIYPSAYIKVFDLRQCHRQMQQQAATAQAAAAAQAAAVAGNIPGPGSVGGIAPAISLSAAAGIGVDDLRRLCILRMSFVKGWGPDYPRQSIKETPCWIEIHLHRALQLLDEVLHTMPIAEPQPLD</sequence>
<dbReference type="SUPFAM" id="SSF56366">
    <property type="entry name" value="SMAD MH1 domain"/>
    <property type="match status" value="1"/>
</dbReference>
<dbReference type="OrthoDB" id="5875866at2759"/>
<keyword evidence="4" id="KW-0479">Metal-binding</keyword>
<evidence type="ECO:0000256" key="11">
    <source>
        <dbReference type="ARBA" id="ARBA00023242"/>
    </source>
</evidence>
<dbReference type="GO" id="GO:0009653">
    <property type="term" value="P:anatomical structure morphogenesis"/>
    <property type="evidence" value="ECO:0007669"/>
    <property type="project" value="TreeGrafter"/>
</dbReference>
<evidence type="ECO:0000259" key="15">
    <source>
        <dbReference type="PROSITE" id="PS51075"/>
    </source>
</evidence>
<dbReference type="STRING" id="137246.A0A401SLB6"/>
<dbReference type="Gene3D" id="3.90.520.10">
    <property type="entry name" value="SMAD MH1 domain"/>
    <property type="match status" value="1"/>
</dbReference>
<comment type="similarity">
    <text evidence="1 12">Belongs to the dwarfin/SMAD family.</text>
</comment>
<dbReference type="SUPFAM" id="SSF49879">
    <property type="entry name" value="SMAD/FHA domain"/>
    <property type="match status" value="1"/>
</dbReference>
<evidence type="ECO:0000259" key="16">
    <source>
        <dbReference type="PROSITE" id="PS51076"/>
    </source>
</evidence>
<dbReference type="InterPro" id="IPR003619">
    <property type="entry name" value="MAD_homology1_Dwarfin-type"/>
</dbReference>
<dbReference type="EMBL" id="BEZZ01000347">
    <property type="protein sequence ID" value="GCC31183.1"/>
    <property type="molecule type" value="Genomic_DNA"/>
</dbReference>
<keyword evidence="18" id="KW-1185">Reference proteome</keyword>
<evidence type="ECO:0000256" key="14">
    <source>
        <dbReference type="SAM" id="MobiDB-lite"/>
    </source>
</evidence>
<evidence type="ECO:0000256" key="1">
    <source>
        <dbReference type="ARBA" id="ARBA00005545"/>
    </source>
</evidence>
<keyword evidence="6" id="KW-0832">Ubl conjugation</keyword>
<keyword evidence="2 12" id="KW-0963">Cytoplasm</keyword>
<dbReference type="InterPro" id="IPR017855">
    <property type="entry name" value="SMAD-like_dom_sf"/>
</dbReference>
<protein>
    <recommendedName>
        <fullName evidence="12">Mothers against decapentaplegic homolog</fullName>
        <shortName evidence="12">MAD homolog</shortName>
        <shortName evidence="12">Mothers against DPP homolog</shortName>
    </recommendedName>
    <alternativeName>
        <fullName evidence="12">SMAD family member</fullName>
    </alternativeName>
</protein>
<dbReference type="Pfam" id="PF03165">
    <property type="entry name" value="MH1"/>
    <property type="match status" value="1"/>
</dbReference>
<feature type="compositionally biased region" description="Polar residues" evidence="14">
    <location>
        <begin position="188"/>
        <end position="197"/>
    </location>
</feature>
<reference evidence="17 18" key="1">
    <citation type="journal article" date="2018" name="Nat. Ecol. Evol.">
        <title>Shark genomes provide insights into elasmobranch evolution and the origin of vertebrates.</title>
        <authorList>
            <person name="Hara Y"/>
            <person name="Yamaguchi K"/>
            <person name="Onimaru K"/>
            <person name="Kadota M"/>
            <person name="Koyanagi M"/>
            <person name="Keeley SD"/>
            <person name="Tatsumi K"/>
            <person name="Tanaka K"/>
            <person name="Motone F"/>
            <person name="Kageyama Y"/>
            <person name="Nozu R"/>
            <person name="Adachi N"/>
            <person name="Nishimura O"/>
            <person name="Nakagawa R"/>
            <person name="Tanegashima C"/>
            <person name="Kiyatake I"/>
            <person name="Matsumoto R"/>
            <person name="Murakumo K"/>
            <person name="Nishida K"/>
            <person name="Terakita A"/>
            <person name="Kuratani S"/>
            <person name="Sato K"/>
            <person name="Hyodo S Kuraku.S."/>
        </authorList>
    </citation>
    <scope>NUCLEOTIDE SEQUENCE [LARGE SCALE GENOMIC DNA]</scope>
</reference>
<evidence type="ECO:0000256" key="13">
    <source>
        <dbReference type="SAM" id="Coils"/>
    </source>
</evidence>
<comment type="caution">
    <text evidence="17">The sequence shown here is derived from an EMBL/GenBank/DDBJ whole genome shotgun (WGS) entry which is preliminary data.</text>
</comment>
<dbReference type="FunFam" id="2.60.200.10:FF:000002">
    <property type="entry name" value="Mothers against decapentaplegic homolog"/>
    <property type="match status" value="1"/>
</dbReference>
<dbReference type="FunFam" id="3.90.520.10:FF:000002">
    <property type="entry name" value="Mothers against decapentaplegic homolog"/>
    <property type="match status" value="1"/>
</dbReference>
<dbReference type="Pfam" id="PF03166">
    <property type="entry name" value="MH2"/>
    <property type="match status" value="1"/>
</dbReference>
<dbReference type="AlphaFoldDB" id="A0A401SLB6"/>
<dbReference type="GO" id="GO:0071144">
    <property type="term" value="C:heteromeric SMAD protein complex"/>
    <property type="evidence" value="ECO:0007669"/>
    <property type="project" value="TreeGrafter"/>
</dbReference>
<feature type="region of interest" description="Disordered" evidence="14">
    <location>
        <begin position="366"/>
        <end position="385"/>
    </location>
</feature>
<dbReference type="SMART" id="SM00523">
    <property type="entry name" value="DWA"/>
    <property type="match status" value="1"/>
</dbReference>
<evidence type="ECO:0000313" key="17">
    <source>
        <dbReference type="EMBL" id="GCC31183.1"/>
    </source>
</evidence>
<dbReference type="InterPro" id="IPR013790">
    <property type="entry name" value="Dwarfin"/>
</dbReference>
<evidence type="ECO:0000256" key="12">
    <source>
        <dbReference type="RuleBase" id="RU361195"/>
    </source>
</evidence>
<feature type="domain" description="MH2" evidence="16">
    <location>
        <begin position="413"/>
        <end position="642"/>
    </location>
</feature>
<keyword evidence="8 12" id="KW-0805">Transcription regulation</keyword>
<evidence type="ECO:0000313" key="18">
    <source>
        <dbReference type="Proteomes" id="UP000287033"/>
    </source>
</evidence>
<dbReference type="CDD" id="cd10492">
    <property type="entry name" value="MH1_SMAD_4"/>
    <property type="match status" value="1"/>
</dbReference>
<dbReference type="GO" id="GO:0060395">
    <property type="term" value="P:SMAD protein signal transduction"/>
    <property type="evidence" value="ECO:0007669"/>
    <property type="project" value="TreeGrafter"/>
</dbReference>
<dbReference type="SMART" id="SM00524">
    <property type="entry name" value="DWB"/>
    <property type="match status" value="1"/>
</dbReference>
<dbReference type="InterPro" id="IPR036578">
    <property type="entry name" value="SMAD_MH1_sf"/>
</dbReference>
<keyword evidence="3" id="KW-1017">Isopeptide bond</keyword>
<keyword evidence="11 12" id="KW-0539">Nucleus</keyword>
<dbReference type="Gene3D" id="2.60.200.10">
    <property type="match status" value="1"/>
</dbReference>
<dbReference type="Proteomes" id="UP000287033">
    <property type="component" value="Unassembled WGS sequence"/>
</dbReference>
<keyword evidence="13" id="KW-0175">Coiled coil</keyword>
<dbReference type="GO" id="GO:0007179">
    <property type="term" value="P:transforming growth factor beta receptor signaling pathway"/>
    <property type="evidence" value="ECO:0007669"/>
    <property type="project" value="TreeGrafter"/>
</dbReference>
<evidence type="ECO:0000256" key="9">
    <source>
        <dbReference type="ARBA" id="ARBA00023125"/>
    </source>
</evidence>
<dbReference type="GO" id="GO:0000981">
    <property type="term" value="F:DNA-binding transcription factor activity, RNA polymerase II-specific"/>
    <property type="evidence" value="ECO:0007669"/>
    <property type="project" value="TreeGrafter"/>
</dbReference>
<dbReference type="GO" id="GO:0000978">
    <property type="term" value="F:RNA polymerase II cis-regulatory region sequence-specific DNA binding"/>
    <property type="evidence" value="ECO:0007669"/>
    <property type="project" value="TreeGrafter"/>
</dbReference>
<dbReference type="PANTHER" id="PTHR13703:SF63">
    <property type="entry name" value="MOTHERS AGAINST DECAPENTAPLEGIC HOMOLOG 4"/>
    <property type="match status" value="1"/>
</dbReference>
<organism evidence="17 18">
    <name type="scientific">Chiloscyllium punctatum</name>
    <name type="common">Brownbanded bambooshark</name>
    <name type="synonym">Hemiscyllium punctatum</name>
    <dbReference type="NCBI Taxonomy" id="137246"/>
    <lineage>
        <taxon>Eukaryota</taxon>
        <taxon>Metazoa</taxon>
        <taxon>Chordata</taxon>
        <taxon>Craniata</taxon>
        <taxon>Vertebrata</taxon>
        <taxon>Chondrichthyes</taxon>
        <taxon>Elasmobranchii</taxon>
        <taxon>Galeomorphii</taxon>
        <taxon>Galeoidea</taxon>
        <taxon>Orectolobiformes</taxon>
        <taxon>Hemiscylliidae</taxon>
        <taxon>Chiloscyllium</taxon>
    </lineage>
</organism>
<proteinExistence type="inferred from homology"/>
<dbReference type="InterPro" id="IPR008984">
    <property type="entry name" value="SMAD_FHA_dom_sf"/>
</dbReference>
<dbReference type="GO" id="GO:0005737">
    <property type="term" value="C:cytoplasm"/>
    <property type="evidence" value="ECO:0007669"/>
    <property type="project" value="UniProtKB-SubCell"/>
</dbReference>
<dbReference type="GO" id="GO:0070411">
    <property type="term" value="F:I-SMAD binding"/>
    <property type="evidence" value="ECO:0007669"/>
    <property type="project" value="TreeGrafter"/>
</dbReference>
<feature type="compositionally biased region" description="Polar residues" evidence="14">
    <location>
        <begin position="162"/>
        <end position="176"/>
    </location>
</feature>
<evidence type="ECO:0000256" key="6">
    <source>
        <dbReference type="ARBA" id="ARBA00022843"/>
    </source>
</evidence>
<dbReference type="PROSITE" id="PS51075">
    <property type="entry name" value="MH1"/>
    <property type="match status" value="1"/>
</dbReference>
<dbReference type="GO" id="GO:0030509">
    <property type="term" value="P:BMP signaling pathway"/>
    <property type="evidence" value="ECO:0007669"/>
    <property type="project" value="TreeGrafter"/>
</dbReference>
<evidence type="ECO:0000256" key="7">
    <source>
        <dbReference type="ARBA" id="ARBA00022990"/>
    </source>
</evidence>
<comment type="subcellular location">
    <subcellularLocation>
        <location evidence="12">Cytoplasm</location>
    </subcellularLocation>
    <subcellularLocation>
        <location evidence="12">Nucleus</location>
    </subcellularLocation>
</comment>
<dbReference type="GO" id="GO:0030154">
    <property type="term" value="P:cell differentiation"/>
    <property type="evidence" value="ECO:0007669"/>
    <property type="project" value="TreeGrafter"/>
</dbReference>
<evidence type="ECO:0000256" key="8">
    <source>
        <dbReference type="ARBA" id="ARBA00023015"/>
    </source>
</evidence>
<evidence type="ECO:0000256" key="4">
    <source>
        <dbReference type="ARBA" id="ARBA00022723"/>
    </source>
</evidence>
<evidence type="ECO:0000256" key="5">
    <source>
        <dbReference type="ARBA" id="ARBA00022833"/>
    </source>
</evidence>
<dbReference type="InterPro" id="IPR013019">
    <property type="entry name" value="MAD_homology_MH1"/>
</dbReference>
<keyword evidence="9" id="KW-0238">DNA-binding</keyword>
<keyword evidence="7" id="KW-0007">Acetylation</keyword>
<dbReference type="CDD" id="cd10498">
    <property type="entry name" value="MH2_SMAD_4"/>
    <property type="match status" value="1"/>
</dbReference>
<accession>A0A401SLB6</accession>
<feature type="region of interest" description="Disordered" evidence="14">
    <location>
        <begin position="162"/>
        <end position="197"/>
    </location>
</feature>
<feature type="domain" description="MH1" evidence="15">
    <location>
        <begin position="1"/>
        <end position="119"/>
    </location>
</feature>
<dbReference type="GO" id="GO:0046872">
    <property type="term" value="F:metal ion binding"/>
    <property type="evidence" value="ECO:0007669"/>
    <property type="project" value="UniProtKB-KW"/>
</dbReference>
<dbReference type="PROSITE" id="PS51076">
    <property type="entry name" value="MH2"/>
    <property type="match status" value="1"/>
</dbReference>
<name>A0A401SLB6_CHIPU</name>
<dbReference type="PANTHER" id="PTHR13703">
    <property type="entry name" value="SMAD"/>
    <property type="match status" value="1"/>
</dbReference>
<evidence type="ECO:0000256" key="3">
    <source>
        <dbReference type="ARBA" id="ARBA00022499"/>
    </source>
</evidence>
<keyword evidence="10 12" id="KW-0804">Transcription</keyword>
<dbReference type="InterPro" id="IPR001132">
    <property type="entry name" value="SMAD_dom_Dwarfin-type"/>
</dbReference>